<evidence type="ECO:0000256" key="1">
    <source>
        <dbReference type="SAM" id="MobiDB-lite"/>
    </source>
</evidence>
<dbReference type="EMBL" id="JBBWWQ010000010">
    <property type="protein sequence ID" value="KAK8936680.1"/>
    <property type="molecule type" value="Genomic_DNA"/>
</dbReference>
<dbReference type="Proteomes" id="UP001418222">
    <property type="component" value="Unassembled WGS sequence"/>
</dbReference>
<accession>A0AAP0BF67</accession>
<evidence type="ECO:0000313" key="3">
    <source>
        <dbReference type="Proteomes" id="UP001418222"/>
    </source>
</evidence>
<evidence type="ECO:0000313" key="2">
    <source>
        <dbReference type="EMBL" id="KAK8936680.1"/>
    </source>
</evidence>
<comment type="caution">
    <text evidence="2">The sequence shown here is derived from an EMBL/GenBank/DDBJ whole genome shotgun (WGS) entry which is preliminary data.</text>
</comment>
<feature type="region of interest" description="Disordered" evidence="1">
    <location>
        <begin position="1"/>
        <end position="30"/>
    </location>
</feature>
<protein>
    <submittedName>
        <fullName evidence="2">Uncharacterized protein</fullName>
    </submittedName>
</protein>
<reference evidence="2 3" key="1">
    <citation type="journal article" date="2022" name="Nat. Plants">
        <title>Genomes of leafy and leafless Platanthera orchids illuminate the evolution of mycoheterotrophy.</title>
        <authorList>
            <person name="Li M.H."/>
            <person name="Liu K.W."/>
            <person name="Li Z."/>
            <person name="Lu H.C."/>
            <person name="Ye Q.L."/>
            <person name="Zhang D."/>
            <person name="Wang J.Y."/>
            <person name="Li Y.F."/>
            <person name="Zhong Z.M."/>
            <person name="Liu X."/>
            <person name="Yu X."/>
            <person name="Liu D.K."/>
            <person name="Tu X.D."/>
            <person name="Liu B."/>
            <person name="Hao Y."/>
            <person name="Liao X.Y."/>
            <person name="Jiang Y.T."/>
            <person name="Sun W.H."/>
            <person name="Chen J."/>
            <person name="Chen Y.Q."/>
            <person name="Ai Y."/>
            <person name="Zhai J.W."/>
            <person name="Wu S.S."/>
            <person name="Zhou Z."/>
            <person name="Hsiao Y.Y."/>
            <person name="Wu W.L."/>
            <person name="Chen Y.Y."/>
            <person name="Lin Y.F."/>
            <person name="Hsu J.L."/>
            <person name="Li C.Y."/>
            <person name="Wang Z.W."/>
            <person name="Zhao X."/>
            <person name="Zhong W.Y."/>
            <person name="Ma X.K."/>
            <person name="Ma L."/>
            <person name="Huang J."/>
            <person name="Chen G.Z."/>
            <person name="Huang M.Z."/>
            <person name="Huang L."/>
            <person name="Peng D.H."/>
            <person name="Luo Y.B."/>
            <person name="Zou S.Q."/>
            <person name="Chen S.P."/>
            <person name="Lan S."/>
            <person name="Tsai W.C."/>
            <person name="Van de Peer Y."/>
            <person name="Liu Z.J."/>
        </authorList>
    </citation>
    <scope>NUCLEOTIDE SEQUENCE [LARGE SCALE GENOMIC DNA]</scope>
    <source>
        <strain evidence="2">Lor287</strain>
    </source>
</reference>
<organism evidence="2 3">
    <name type="scientific">Platanthera zijinensis</name>
    <dbReference type="NCBI Taxonomy" id="2320716"/>
    <lineage>
        <taxon>Eukaryota</taxon>
        <taxon>Viridiplantae</taxon>
        <taxon>Streptophyta</taxon>
        <taxon>Embryophyta</taxon>
        <taxon>Tracheophyta</taxon>
        <taxon>Spermatophyta</taxon>
        <taxon>Magnoliopsida</taxon>
        <taxon>Liliopsida</taxon>
        <taxon>Asparagales</taxon>
        <taxon>Orchidaceae</taxon>
        <taxon>Orchidoideae</taxon>
        <taxon>Orchideae</taxon>
        <taxon>Orchidinae</taxon>
        <taxon>Platanthera</taxon>
    </lineage>
</organism>
<sequence>MDVERGQRERERERMEVERGQRERGQRERERMEVELLRPWSCRPWSCAGHGTASAMELRRPWSCYGHEAATTMEEVLAGATEVARVASTAVALELSEHGGRAAGVEMEKLERCCRFQELRRPWSCYGHGAATRTLGGGGVGRSY</sequence>
<name>A0AAP0BF67_9ASPA</name>
<dbReference type="AlphaFoldDB" id="A0AAP0BF67"/>
<proteinExistence type="predicted"/>
<keyword evidence="3" id="KW-1185">Reference proteome</keyword>
<gene>
    <name evidence="2" type="ORF">KSP39_PZI012754</name>
</gene>